<proteinExistence type="inferred from homology"/>
<dbReference type="Gene3D" id="3.50.50.60">
    <property type="entry name" value="FAD/NAD(P)-binding domain"/>
    <property type="match status" value="3"/>
</dbReference>
<keyword evidence="3" id="KW-0274">FAD</keyword>
<dbReference type="GO" id="GO:0050661">
    <property type="term" value="F:NADP binding"/>
    <property type="evidence" value="ECO:0007669"/>
    <property type="project" value="InterPro"/>
</dbReference>
<evidence type="ECO:0000313" key="6">
    <source>
        <dbReference type="Proteomes" id="UP000007809"/>
    </source>
</evidence>
<dbReference type="GO" id="GO:0033767">
    <property type="term" value="F:4-hydroxyacetophenone monooxygenase activity"/>
    <property type="evidence" value="ECO:0007669"/>
    <property type="project" value="UniProtKB-EC"/>
</dbReference>
<name>F4CJC7_PSEUX</name>
<accession>F4CJC7</accession>
<keyword evidence="5" id="KW-0503">Monooxygenase</keyword>
<dbReference type="STRING" id="675635.Psed_2677"/>
<gene>
    <name evidence="5" type="ordered locus">Psed_2677</name>
</gene>
<protein>
    <submittedName>
        <fullName evidence="5">4-hydroxyacetophenone monooxygenase</fullName>
        <ecNumber evidence="5">1.14.13.84</ecNumber>
    </submittedName>
</protein>
<evidence type="ECO:0000256" key="2">
    <source>
        <dbReference type="ARBA" id="ARBA00022630"/>
    </source>
</evidence>
<dbReference type="InterPro" id="IPR036188">
    <property type="entry name" value="FAD/NAD-bd_sf"/>
</dbReference>
<evidence type="ECO:0000313" key="5">
    <source>
        <dbReference type="EMBL" id="AEA24879.1"/>
    </source>
</evidence>
<dbReference type="EC" id="1.14.13.84" evidence="5"/>
<comment type="similarity">
    <text evidence="1">Belongs to the FAD-binding monooxygenase family.</text>
</comment>
<dbReference type="AlphaFoldDB" id="F4CJC7"/>
<dbReference type="KEGG" id="pdx:Psed_2677"/>
<organism evidence="5 6">
    <name type="scientific">Pseudonocardia dioxanivorans (strain ATCC 55486 / DSM 44775 / JCM 13855 / CB1190)</name>
    <dbReference type="NCBI Taxonomy" id="675635"/>
    <lineage>
        <taxon>Bacteria</taxon>
        <taxon>Bacillati</taxon>
        <taxon>Actinomycetota</taxon>
        <taxon>Actinomycetes</taxon>
        <taxon>Pseudonocardiales</taxon>
        <taxon>Pseudonocardiaceae</taxon>
        <taxon>Pseudonocardia</taxon>
    </lineage>
</organism>
<dbReference type="GO" id="GO:0050660">
    <property type="term" value="F:flavin adenine dinucleotide binding"/>
    <property type="evidence" value="ECO:0007669"/>
    <property type="project" value="InterPro"/>
</dbReference>
<dbReference type="Pfam" id="PF00743">
    <property type="entry name" value="FMO-like"/>
    <property type="match status" value="1"/>
</dbReference>
<dbReference type="eggNOG" id="COG2072">
    <property type="taxonomic scope" value="Bacteria"/>
</dbReference>
<dbReference type="RefSeq" id="WP_013674803.1">
    <property type="nucleotide sequence ID" value="NC_015312.1"/>
</dbReference>
<dbReference type="PANTHER" id="PTHR42877:SF4">
    <property type="entry name" value="FAD_NAD(P)-BINDING DOMAIN-CONTAINING PROTEIN-RELATED"/>
    <property type="match status" value="1"/>
</dbReference>
<reference evidence="5 6" key="1">
    <citation type="journal article" date="2011" name="J. Bacteriol.">
        <title>Genome sequence of the 1,4-dioxane-degrading Pseudonocardia dioxanivorans strain CB1190.</title>
        <authorList>
            <person name="Sales C.M."/>
            <person name="Mahendra S."/>
            <person name="Grostern A."/>
            <person name="Parales R.E."/>
            <person name="Goodwin L.A."/>
            <person name="Woyke T."/>
            <person name="Nolan M."/>
            <person name="Lapidus A."/>
            <person name="Chertkov O."/>
            <person name="Ovchinnikova G."/>
            <person name="Sczyrba A."/>
            <person name="Alvarez-Cohen L."/>
        </authorList>
    </citation>
    <scope>NUCLEOTIDE SEQUENCE [LARGE SCALE GENOMIC DNA]</scope>
    <source>
        <strain evidence="6">ATCC 55486 / DSM 44775 / JCM 13855 / CB1190</strain>
    </source>
</reference>
<dbReference type="PANTHER" id="PTHR42877">
    <property type="entry name" value="L-ORNITHINE N(5)-MONOOXYGENASE-RELATED"/>
    <property type="match status" value="1"/>
</dbReference>
<dbReference type="HOGENOM" id="CLU_006937_7_1_11"/>
<dbReference type="InterPro" id="IPR051209">
    <property type="entry name" value="FAD-bind_Monooxygenase_sf"/>
</dbReference>
<dbReference type="InterPro" id="IPR020946">
    <property type="entry name" value="Flavin_mOase-like"/>
</dbReference>
<sequence>MTETRGDGRGFRMTADDATLREALESANIPTLLLVLAHLTGDRSWLAEPYLPSRSIATDDNDTAGFTEELQAHVRAEAFAFLRAWRDGEVELAGPPPVDDVADRVGISCGETVPPEYNVSMAEEAGFVDRDAHWTAAPPRRREDLRVVVIGAGEGGICTAVKLGELGIPYTVVERHDAVGGIWLENSYPGAGVDTASALYSYSWAQKPDWSRYFAKQPEILGYLQEVARDHGVLPHVRFGTEVVAARWDDTERVWRVGIRPADDPDATPTELVADVLISAVGQLNRPAYPPIPGLDSFAGPMFHSARWDHSVDLTDKRVGIVGTGASAMQIVPAVVGGPAHLTVFQRSAQWAIPNTNYHRVLTPQTRVLMEQVPWYAAWYRLRLMWIYQDKLHPTLRRDPDWEHPERSVNAINDRHRRFFAEHLMSEIAGHEDRLLDKVMPTYPPYGKRMLIDNGWFAALRRDDVDLVTDAIAQVDEKGVELADGSRVDLDVLVMATGFQSRRMLSPMDIRGRSGRSLREIWGDDDARAHLGITVPDFPNLFMVYGPNTNLGHGGSVIFHTECQVGYISRMLVTMLERDIGTVEVRPEVCDEYNRRVDEAHAELVWTHPGMTNWYRNAEGRIVTNSPWRLVDYWAMTREPDLSEFVTTPLPEHAAT</sequence>
<dbReference type="Proteomes" id="UP000007809">
    <property type="component" value="Chromosome"/>
</dbReference>
<keyword evidence="6" id="KW-1185">Reference proteome</keyword>
<dbReference type="GO" id="GO:0004499">
    <property type="term" value="F:N,N-dimethylaniline monooxygenase activity"/>
    <property type="evidence" value="ECO:0007669"/>
    <property type="project" value="InterPro"/>
</dbReference>
<dbReference type="PRINTS" id="PR00411">
    <property type="entry name" value="PNDRDTASEI"/>
</dbReference>
<evidence type="ECO:0000256" key="4">
    <source>
        <dbReference type="ARBA" id="ARBA00023002"/>
    </source>
</evidence>
<evidence type="ECO:0000256" key="1">
    <source>
        <dbReference type="ARBA" id="ARBA00010139"/>
    </source>
</evidence>
<evidence type="ECO:0000256" key="3">
    <source>
        <dbReference type="ARBA" id="ARBA00022827"/>
    </source>
</evidence>
<dbReference type="EMBL" id="CP002593">
    <property type="protein sequence ID" value="AEA24879.1"/>
    <property type="molecule type" value="Genomic_DNA"/>
</dbReference>
<keyword evidence="4 5" id="KW-0560">Oxidoreductase</keyword>
<dbReference type="SUPFAM" id="SSF51905">
    <property type="entry name" value="FAD/NAD(P)-binding domain"/>
    <property type="match status" value="1"/>
</dbReference>
<keyword evidence="2" id="KW-0285">Flavoprotein</keyword>